<dbReference type="EMBL" id="MU630136">
    <property type="protein sequence ID" value="KAJ1254341.1"/>
    <property type="molecule type" value="Genomic_DNA"/>
</dbReference>
<protein>
    <submittedName>
        <fullName evidence="1">Uncharacterized protein</fullName>
    </submittedName>
</protein>
<accession>A0A9W7X991</accession>
<comment type="caution">
    <text evidence="1">The sequence shown here is derived from an EMBL/GenBank/DDBJ whole genome shotgun (WGS) entry which is preliminary data.</text>
</comment>
<keyword evidence="2" id="KW-1185">Reference proteome</keyword>
<dbReference type="AlphaFoldDB" id="A0A9W7X991"/>
<proteinExistence type="predicted"/>
<name>A0A9W7X991_9POAL</name>
<organism evidence="1 2">
    <name type="scientific">Paspalum vaginatum</name>
    <name type="common">seashore paspalum</name>
    <dbReference type="NCBI Taxonomy" id="158149"/>
    <lineage>
        <taxon>Eukaryota</taxon>
        <taxon>Viridiplantae</taxon>
        <taxon>Streptophyta</taxon>
        <taxon>Embryophyta</taxon>
        <taxon>Tracheophyta</taxon>
        <taxon>Spermatophyta</taxon>
        <taxon>Magnoliopsida</taxon>
        <taxon>Liliopsida</taxon>
        <taxon>Poales</taxon>
        <taxon>Poaceae</taxon>
        <taxon>PACMAD clade</taxon>
        <taxon>Panicoideae</taxon>
        <taxon>Andropogonodae</taxon>
        <taxon>Paspaleae</taxon>
        <taxon>Paspalinae</taxon>
        <taxon>Paspalum</taxon>
    </lineage>
</organism>
<sequence length="63" mass="6949">MCPCGEAAGSVELGTGPVHVRCGHCPPPLLPSRWRQRTAVAAFWHWRQGQAKQAAWRPCVARD</sequence>
<reference evidence="1 2" key="1">
    <citation type="submission" date="2022-10" db="EMBL/GenBank/DDBJ databases">
        <title>WGS assembly of Paspalum vaginatum 540-79.</title>
        <authorList>
            <person name="Sun G."/>
            <person name="Wase N."/>
            <person name="Shu S."/>
            <person name="Jenkins J."/>
            <person name="Zhou B."/>
            <person name="Torres-Rodriguez J."/>
            <person name="Chen C."/>
            <person name="Sandor L."/>
            <person name="Plott C."/>
            <person name="Yoshinga Y."/>
            <person name="Daum C."/>
            <person name="Qi P."/>
            <person name="Barry K."/>
            <person name="Lipzen A."/>
            <person name="Berry L."/>
            <person name="Pedersen C."/>
            <person name="Gottilla T."/>
            <person name="Foltz A."/>
            <person name="Yu H."/>
            <person name="O'Malley R."/>
            <person name="Zhang C."/>
            <person name="Devos K."/>
            <person name="Sigmon B."/>
            <person name="Yu B."/>
            <person name="Obata T."/>
            <person name="Schmutz J."/>
            <person name="Schnable J."/>
        </authorList>
    </citation>
    <scope>NUCLEOTIDE SEQUENCE [LARGE SCALE GENOMIC DNA]</scope>
    <source>
        <strain evidence="2">cv. 540-79</strain>
    </source>
</reference>
<evidence type="ECO:0000313" key="2">
    <source>
        <dbReference type="Proteomes" id="UP001164776"/>
    </source>
</evidence>
<gene>
    <name evidence="1" type="ORF">BS78_K080800</name>
</gene>
<evidence type="ECO:0000313" key="1">
    <source>
        <dbReference type="EMBL" id="KAJ1254341.1"/>
    </source>
</evidence>
<dbReference type="Proteomes" id="UP001164776">
    <property type="component" value="Unassembled WGS sequence"/>
</dbReference>